<evidence type="ECO:0000313" key="2">
    <source>
        <dbReference type="Proteomes" id="UP001634154"/>
    </source>
</evidence>
<comment type="caution">
    <text evidence="1">The sequence shown here is derived from an EMBL/GenBank/DDBJ whole genome shotgun (WGS) entry which is preliminary data.</text>
</comment>
<accession>A0ABW9K224</accession>
<dbReference type="RefSeq" id="WP_409356050.1">
    <property type="nucleotide sequence ID" value="NZ_JBJXVJ010000001.1"/>
</dbReference>
<dbReference type="Proteomes" id="UP001634154">
    <property type="component" value="Unassembled WGS sequence"/>
</dbReference>
<dbReference type="EMBL" id="JBJXVJ010000001">
    <property type="protein sequence ID" value="MFN1216520.1"/>
    <property type="molecule type" value="Genomic_DNA"/>
</dbReference>
<name>A0ABW9K224_9FLAO</name>
<reference evidence="1 2" key="1">
    <citation type="submission" date="2024-12" db="EMBL/GenBank/DDBJ databases">
        <title>Draft genome sequence of Chryseobacterium kwangjuense AG447.</title>
        <authorList>
            <person name="Cheptsov V.S."/>
            <person name="Belov A."/>
            <person name="Zavarzina A.G."/>
        </authorList>
    </citation>
    <scope>NUCLEOTIDE SEQUENCE [LARGE SCALE GENOMIC DNA]</scope>
    <source>
        <strain evidence="1 2">AG447</strain>
    </source>
</reference>
<evidence type="ECO:0000313" key="1">
    <source>
        <dbReference type="EMBL" id="MFN1216520.1"/>
    </source>
</evidence>
<protein>
    <submittedName>
        <fullName evidence="1">Uncharacterized protein</fullName>
    </submittedName>
</protein>
<proteinExistence type="predicted"/>
<keyword evidence="2" id="KW-1185">Reference proteome</keyword>
<organism evidence="1 2">
    <name type="scientific">Chryseobacterium kwangjuense</name>
    <dbReference type="NCBI Taxonomy" id="267125"/>
    <lineage>
        <taxon>Bacteria</taxon>
        <taxon>Pseudomonadati</taxon>
        <taxon>Bacteroidota</taxon>
        <taxon>Flavobacteriia</taxon>
        <taxon>Flavobacteriales</taxon>
        <taxon>Weeksellaceae</taxon>
        <taxon>Chryseobacterium group</taxon>
        <taxon>Chryseobacterium</taxon>
    </lineage>
</organism>
<gene>
    <name evidence="1" type="ORF">ACKW6Q_05980</name>
</gene>
<sequence>MKITTPKGWIIEFLRFAEPWQSHEYFTNIEGSVITEKAVFLFEDHFYREYAKPSDFEKELGRFIDFYLDNREMILLKTKTAVNGIMVHNHDFVDRDDVNYIISHIEILYLKRYEFKIHFVFLYGYVSYEIFFEVLSPENFVINKIERILNH</sequence>